<feature type="domain" description="RAG1 importin-binding" evidence="2">
    <location>
        <begin position="31"/>
        <end position="106"/>
    </location>
</feature>
<dbReference type="RefSeq" id="XP_065656351.1">
    <property type="nucleotide sequence ID" value="XM_065800279.1"/>
</dbReference>
<evidence type="ECO:0000259" key="3">
    <source>
        <dbReference type="Pfam" id="PF21787"/>
    </source>
</evidence>
<sequence length="674" mass="78178">MNIHCEKLIKLCRICSSKIKITTGYQKPKLVSLYKEKLKELFSIDLDNDHFDVHPRHICHSCHMKLFHSGRTTIKEDTNLSLITFEPHNEKCSICLEKKGRKRKLTENLPVTVAQSLCEIASNYGFVTTFHNDIMICILVSMDTDGVFLSKKVVIFHDETWELKVFDRIINKSSYFIQNLSPKINKKNADNIFKLIVQSHICIGNQDYPEIIIKQRSQFTNPNIKSEIKLETKFLESVDDFTILRHESCEILCDEKTQRCEKCDSCRNFLKVSTFRLKNKESDTGSSKTTNLKYLSHQELINKVKFLQQQKSTLTQRIIKLQARVKKLIKTDGLYIDNDTHKIVKESLLSELNKNPFNSESPQFLLWEQQKLQAGLKNSKAMKWHPIMIRWCLSIYLKSPSTYKHICKTQFLNLPCKNTLLQYVNFTQLGCGFNHNVIERLIIQANICKLQDFEKNVSLVFDEMKIKSGLVFSSTSGKIVGISEMGEINDALESFKSKCEGLSESEPLPLLYTTLPKYVIVFMVRGLFTSLCCSFGHFASEGLRSDQLFSCAWEAVFVLESIGLKVCCIVADCSLQNRKFFQLHLMEGVNNFKDDCVYWTKHKWHPDRKLYFISDVPYLIKTTRNNLENSHWNHKTRNLMVNGKRLCWPQIVSVYEWDLGMSRDAIGLRMGHKL</sequence>
<evidence type="ECO:0000259" key="2">
    <source>
        <dbReference type="Pfam" id="PF12560"/>
    </source>
</evidence>
<dbReference type="InterPro" id="IPR035714">
    <property type="entry name" value="RAG1_imp-bd"/>
</dbReference>
<evidence type="ECO:0000313" key="5">
    <source>
        <dbReference type="RefSeq" id="XP_065656351.1"/>
    </source>
</evidence>
<reference evidence="5" key="1">
    <citation type="submission" date="2025-08" db="UniProtKB">
        <authorList>
            <consortium name="RefSeq"/>
        </authorList>
    </citation>
    <scope>IDENTIFICATION</scope>
</reference>
<keyword evidence="1" id="KW-0175">Coiled coil</keyword>
<feature type="coiled-coil region" evidence="1">
    <location>
        <begin position="297"/>
        <end position="331"/>
    </location>
</feature>
<gene>
    <name evidence="5" type="primary">LOC136081897</name>
</gene>
<accession>A0ABM4C452</accession>
<dbReference type="Pfam" id="PF12560">
    <property type="entry name" value="RAG1_imp_bd"/>
    <property type="match status" value="1"/>
</dbReference>
<evidence type="ECO:0000313" key="4">
    <source>
        <dbReference type="Proteomes" id="UP001652625"/>
    </source>
</evidence>
<feature type="domain" description="Transposable element P transposase-like RNase H" evidence="3">
    <location>
        <begin position="431"/>
        <end position="582"/>
    </location>
</feature>
<proteinExistence type="predicted"/>
<name>A0ABM4C452_HYDVU</name>
<dbReference type="GeneID" id="136081897"/>
<evidence type="ECO:0000256" key="1">
    <source>
        <dbReference type="SAM" id="Coils"/>
    </source>
</evidence>
<protein>
    <submittedName>
        <fullName evidence="5">Uncharacterized protein LOC136081897</fullName>
    </submittedName>
</protein>
<dbReference type="Pfam" id="PF21787">
    <property type="entry name" value="TNP-like_RNaseH_N"/>
    <property type="match status" value="1"/>
</dbReference>
<dbReference type="InterPro" id="IPR048365">
    <property type="entry name" value="TNP-like_RNaseH_N"/>
</dbReference>
<organism evidence="4 5">
    <name type="scientific">Hydra vulgaris</name>
    <name type="common">Hydra</name>
    <name type="synonym">Hydra attenuata</name>
    <dbReference type="NCBI Taxonomy" id="6087"/>
    <lineage>
        <taxon>Eukaryota</taxon>
        <taxon>Metazoa</taxon>
        <taxon>Cnidaria</taxon>
        <taxon>Hydrozoa</taxon>
        <taxon>Hydroidolina</taxon>
        <taxon>Anthoathecata</taxon>
        <taxon>Aplanulata</taxon>
        <taxon>Hydridae</taxon>
        <taxon>Hydra</taxon>
    </lineage>
</organism>
<dbReference type="Proteomes" id="UP001652625">
    <property type="component" value="Chromosome 06"/>
</dbReference>
<keyword evidence="4" id="KW-1185">Reference proteome</keyword>